<keyword evidence="3" id="KW-1185">Reference proteome</keyword>
<comment type="caution">
    <text evidence="2">The sequence shown here is derived from an EMBL/GenBank/DDBJ whole genome shotgun (WGS) entry which is preliminary data.</text>
</comment>
<protein>
    <submittedName>
        <fullName evidence="2">Uncharacterized protein</fullName>
    </submittedName>
</protein>
<sequence length="399" mass="43599">MECNTARTQCTIGLARRPCQELTGWTELCQSHYDNEYNTYAHEVVWKKIGGVWRRSLGGGSTCAEIVLGHNLRHRKSIMDVIVPLIPDSVIALPKLNAFKLHLCSASIDKGLDWVGYNLFYSNLTCKPPKETWENCGEGAYQHACSWYETLGHSVSNVVTTVAQEAGHIIGEGVSTRYKVTWTSAFGAAAHTFRIKTQQGGMYRPNISYIWEDPKDRFWLPTLHLLDGRVVAVGTHSSPDSPPPGTNVKGCQVSITTAEGSTQTSVTTKTVTCQTSAGDDEEQQQPASLEELVSQTSATGDSMREETGPSQLSDGMLAEVMSAIPPQPFSPPLPLPPILSPLHSPVVTISHGWQQIPAADGSPSPPVLQREPVSSSLLMHPDFIDEFEILDIWSPPQVP</sequence>
<organism evidence="2 3">
    <name type="scientific">Xenoophorus captivus</name>
    <dbReference type="NCBI Taxonomy" id="1517983"/>
    <lineage>
        <taxon>Eukaryota</taxon>
        <taxon>Metazoa</taxon>
        <taxon>Chordata</taxon>
        <taxon>Craniata</taxon>
        <taxon>Vertebrata</taxon>
        <taxon>Euteleostomi</taxon>
        <taxon>Actinopterygii</taxon>
        <taxon>Neopterygii</taxon>
        <taxon>Teleostei</taxon>
        <taxon>Neoteleostei</taxon>
        <taxon>Acanthomorphata</taxon>
        <taxon>Ovalentaria</taxon>
        <taxon>Atherinomorphae</taxon>
        <taxon>Cyprinodontiformes</taxon>
        <taxon>Goodeidae</taxon>
        <taxon>Xenoophorus</taxon>
    </lineage>
</organism>
<feature type="region of interest" description="Disordered" evidence="1">
    <location>
        <begin position="274"/>
        <end position="310"/>
    </location>
</feature>
<gene>
    <name evidence="2" type="ORF">XENOCAPTIV_012798</name>
</gene>
<dbReference type="EMBL" id="JAHRIN010053095">
    <property type="protein sequence ID" value="MEQ2210394.1"/>
    <property type="molecule type" value="Genomic_DNA"/>
</dbReference>
<reference evidence="2 3" key="1">
    <citation type="submission" date="2021-06" db="EMBL/GenBank/DDBJ databases">
        <authorList>
            <person name="Palmer J.M."/>
        </authorList>
    </citation>
    <scope>NUCLEOTIDE SEQUENCE [LARGE SCALE GENOMIC DNA]</scope>
    <source>
        <strain evidence="2 3">XC_2019</strain>
        <tissue evidence="2">Muscle</tissue>
    </source>
</reference>
<accession>A0ABV0RQ90</accession>
<name>A0ABV0RQ90_9TELE</name>
<evidence type="ECO:0000313" key="2">
    <source>
        <dbReference type="EMBL" id="MEQ2210394.1"/>
    </source>
</evidence>
<proteinExistence type="predicted"/>
<evidence type="ECO:0000256" key="1">
    <source>
        <dbReference type="SAM" id="MobiDB-lite"/>
    </source>
</evidence>
<dbReference type="Proteomes" id="UP001434883">
    <property type="component" value="Unassembled WGS sequence"/>
</dbReference>
<evidence type="ECO:0000313" key="3">
    <source>
        <dbReference type="Proteomes" id="UP001434883"/>
    </source>
</evidence>